<protein>
    <submittedName>
        <fullName evidence="1">Uncharacterized protein</fullName>
    </submittedName>
</protein>
<keyword evidence="2" id="KW-1185">Reference proteome</keyword>
<dbReference type="EMBL" id="JARKIF010000002">
    <property type="protein sequence ID" value="KAJ7647636.1"/>
    <property type="molecule type" value="Genomic_DNA"/>
</dbReference>
<gene>
    <name evidence="1" type="ORF">FB45DRAFT_782500</name>
</gene>
<sequence length="295" mass="33949">MASTTKSQSQQSSRTVIFANFPTIKVIEPPKGTFSTRNDQWCLTYCSQNVSGRIHGKPPWCRSICLRKVFTHEVRNILQYKSHKVVGPDGKALYPLPNEGQPINLPWYFGGKPSDDPEHGRKSPADTKYWEEGFYLRKTNSYLGVYETISTMPNSLPQQAKFNAVRQARRSRWKDYQEFLRSGQQPTEENKWLGRIVPPNIGPDSSPHSLLVHLPLDTEPFLEPVYQLLRPARLSLQLLHENFTEGHLQKFAVRVWDKAWTAEPFTLASRAANFGYEQWKNKGKDSDDDDKEKDP</sequence>
<proteinExistence type="predicted"/>
<accession>A0AAD7CFV7</accession>
<dbReference type="AlphaFoldDB" id="A0AAD7CFV7"/>
<dbReference type="Proteomes" id="UP001221142">
    <property type="component" value="Unassembled WGS sequence"/>
</dbReference>
<organism evidence="1 2">
    <name type="scientific">Roridomyces roridus</name>
    <dbReference type="NCBI Taxonomy" id="1738132"/>
    <lineage>
        <taxon>Eukaryota</taxon>
        <taxon>Fungi</taxon>
        <taxon>Dikarya</taxon>
        <taxon>Basidiomycota</taxon>
        <taxon>Agaricomycotina</taxon>
        <taxon>Agaricomycetes</taxon>
        <taxon>Agaricomycetidae</taxon>
        <taxon>Agaricales</taxon>
        <taxon>Marasmiineae</taxon>
        <taxon>Mycenaceae</taxon>
        <taxon>Roridomyces</taxon>
    </lineage>
</organism>
<evidence type="ECO:0000313" key="1">
    <source>
        <dbReference type="EMBL" id="KAJ7647636.1"/>
    </source>
</evidence>
<reference evidence="1" key="1">
    <citation type="submission" date="2023-03" db="EMBL/GenBank/DDBJ databases">
        <title>Massive genome expansion in bonnet fungi (Mycena s.s.) driven by repeated elements and novel gene families across ecological guilds.</title>
        <authorList>
            <consortium name="Lawrence Berkeley National Laboratory"/>
            <person name="Harder C.B."/>
            <person name="Miyauchi S."/>
            <person name="Viragh M."/>
            <person name="Kuo A."/>
            <person name="Thoen E."/>
            <person name="Andreopoulos B."/>
            <person name="Lu D."/>
            <person name="Skrede I."/>
            <person name="Drula E."/>
            <person name="Henrissat B."/>
            <person name="Morin E."/>
            <person name="Kohler A."/>
            <person name="Barry K."/>
            <person name="LaButti K."/>
            <person name="Morin E."/>
            <person name="Salamov A."/>
            <person name="Lipzen A."/>
            <person name="Mereny Z."/>
            <person name="Hegedus B."/>
            <person name="Baldrian P."/>
            <person name="Stursova M."/>
            <person name="Weitz H."/>
            <person name="Taylor A."/>
            <person name="Grigoriev I.V."/>
            <person name="Nagy L.G."/>
            <person name="Martin F."/>
            <person name="Kauserud H."/>
        </authorList>
    </citation>
    <scope>NUCLEOTIDE SEQUENCE</scope>
    <source>
        <strain evidence="1">9284</strain>
    </source>
</reference>
<evidence type="ECO:0000313" key="2">
    <source>
        <dbReference type="Proteomes" id="UP001221142"/>
    </source>
</evidence>
<comment type="caution">
    <text evidence="1">The sequence shown here is derived from an EMBL/GenBank/DDBJ whole genome shotgun (WGS) entry which is preliminary data.</text>
</comment>
<name>A0AAD7CFV7_9AGAR</name>